<proteinExistence type="predicted"/>
<dbReference type="Proteomes" id="UP000032142">
    <property type="component" value="Unassembled WGS sequence"/>
</dbReference>
<organism evidence="1 2">
    <name type="scientific">Gossypium arboreum</name>
    <name type="common">Tree cotton</name>
    <name type="synonym">Gossypium nanking</name>
    <dbReference type="NCBI Taxonomy" id="29729"/>
    <lineage>
        <taxon>Eukaryota</taxon>
        <taxon>Viridiplantae</taxon>
        <taxon>Streptophyta</taxon>
        <taxon>Embryophyta</taxon>
        <taxon>Tracheophyta</taxon>
        <taxon>Spermatophyta</taxon>
        <taxon>Magnoliopsida</taxon>
        <taxon>eudicotyledons</taxon>
        <taxon>Gunneridae</taxon>
        <taxon>Pentapetalae</taxon>
        <taxon>rosids</taxon>
        <taxon>malvids</taxon>
        <taxon>Malvales</taxon>
        <taxon>Malvaceae</taxon>
        <taxon>Malvoideae</taxon>
        <taxon>Gossypium</taxon>
    </lineage>
</organism>
<evidence type="ECO:0000313" key="1">
    <source>
        <dbReference type="EMBL" id="KHG20672.1"/>
    </source>
</evidence>
<reference evidence="2" key="1">
    <citation type="submission" date="2014-09" db="EMBL/GenBank/DDBJ databases">
        <authorList>
            <person name="Mudge J."/>
            <person name="Ramaraj T."/>
            <person name="Lindquist I.E."/>
            <person name="Bharti A.K."/>
            <person name="Sundararajan A."/>
            <person name="Cameron C.T."/>
            <person name="Woodward J.E."/>
            <person name="May G.D."/>
            <person name="Brubaker C."/>
            <person name="Broadhvest J."/>
            <person name="Wilkins T.A."/>
        </authorList>
    </citation>
    <scope>NUCLEOTIDE SEQUENCE</scope>
    <source>
        <strain evidence="2">cv. AKA8401</strain>
    </source>
</reference>
<dbReference type="AlphaFoldDB" id="A0A0B0P6Z0"/>
<keyword evidence="2" id="KW-1185">Reference proteome</keyword>
<gene>
    <name evidence="1" type="ORF">F383_02307</name>
</gene>
<name>A0A0B0P6Z0_GOSAR</name>
<dbReference type="EMBL" id="KN416353">
    <property type="protein sequence ID" value="KHG20672.1"/>
    <property type="molecule type" value="Genomic_DNA"/>
</dbReference>
<protein>
    <submittedName>
        <fullName evidence="1">Uncharacterized protein</fullName>
    </submittedName>
</protein>
<accession>A0A0B0P6Z0</accession>
<sequence>MCNSDLSEMSKLSSLYKTWKKKQSKLYSLVSPYNAELNLRFIHNQSNIKKCQQFN</sequence>
<evidence type="ECO:0000313" key="2">
    <source>
        <dbReference type="Proteomes" id="UP000032142"/>
    </source>
</evidence>